<dbReference type="InterPro" id="IPR011990">
    <property type="entry name" value="TPR-like_helical_dom_sf"/>
</dbReference>
<dbReference type="SMART" id="SM00028">
    <property type="entry name" value="TPR"/>
    <property type="match status" value="8"/>
</dbReference>
<feature type="repeat" description="TPR" evidence="1">
    <location>
        <begin position="219"/>
        <end position="252"/>
    </location>
</feature>
<reference evidence="4" key="1">
    <citation type="journal article" date="2019" name="Int. J. Syst. Evol. Microbiol.">
        <title>The Global Catalogue of Microorganisms (GCM) 10K type strain sequencing project: providing services to taxonomists for standard genome sequencing and annotation.</title>
        <authorList>
            <consortium name="The Broad Institute Genomics Platform"/>
            <consortium name="The Broad Institute Genome Sequencing Center for Infectious Disease"/>
            <person name="Wu L."/>
            <person name="Ma J."/>
        </authorList>
    </citation>
    <scope>NUCLEOTIDE SEQUENCE [LARGE SCALE GENOMIC DNA]</scope>
    <source>
        <strain evidence="4">KCTC 52924</strain>
    </source>
</reference>
<evidence type="ECO:0000313" key="4">
    <source>
        <dbReference type="Proteomes" id="UP001597532"/>
    </source>
</evidence>
<organism evidence="3 4">
    <name type="scientific">Arenibacter antarcticus</name>
    <dbReference type="NCBI Taxonomy" id="2040469"/>
    <lineage>
        <taxon>Bacteria</taxon>
        <taxon>Pseudomonadati</taxon>
        <taxon>Bacteroidota</taxon>
        <taxon>Flavobacteriia</taxon>
        <taxon>Flavobacteriales</taxon>
        <taxon>Flavobacteriaceae</taxon>
        <taxon>Arenibacter</taxon>
    </lineage>
</organism>
<keyword evidence="4" id="KW-1185">Reference proteome</keyword>
<dbReference type="Pfam" id="PF13432">
    <property type="entry name" value="TPR_16"/>
    <property type="match status" value="2"/>
</dbReference>
<gene>
    <name evidence="3" type="ORF">ACFS1K_05575</name>
</gene>
<dbReference type="RefSeq" id="WP_251806466.1">
    <property type="nucleotide sequence ID" value="NZ_CP166679.1"/>
</dbReference>
<dbReference type="PROSITE" id="PS50005">
    <property type="entry name" value="TPR"/>
    <property type="match status" value="2"/>
</dbReference>
<keyword evidence="2" id="KW-0732">Signal</keyword>
<feature type="repeat" description="TPR" evidence="1">
    <location>
        <begin position="83"/>
        <end position="116"/>
    </location>
</feature>
<accession>A0ABW5VBZ2</accession>
<protein>
    <submittedName>
        <fullName evidence="3">Tetratricopeptide repeat protein</fullName>
    </submittedName>
</protein>
<dbReference type="EMBL" id="JBHUOK010000014">
    <property type="protein sequence ID" value="MFD2789223.1"/>
    <property type="molecule type" value="Genomic_DNA"/>
</dbReference>
<evidence type="ECO:0000256" key="2">
    <source>
        <dbReference type="SAM" id="SignalP"/>
    </source>
</evidence>
<sequence length="380" mass="44305">MKKLVLICVLAILGNKGVAQTTSNTIADSLFATANYTLAINEYAKQGSPNAQLQIARAYNAIGNFDKALAQYISLVQSNQSLELAKYELGRLYLKLKHYTPAQAVFSQLIKKNDQNPEYFHYLGESLKELDHFPESITAYKQSVKIDSTHLRSLFQLGKYYVMQRERDSVLKYVDKGLHFYGNDVSLINLKALAYYNDHYLWQAIPLFERLVELGEDKEYIHERMGHAYLIMHRYTEAKDAYFKLLGFDEENPKALYGVGTSFWKLQELDSAITYIQKSIEVQKVTLDKEYNALARLAVEQNDIKLAIGYYIKAYQENYDGYLYKYEICLLSDLYYKNPKQSLKCYREYQQKFGHQKDYFSEFASKRISEIKEEIHMNTH</sequence>
<dbReference type="Proteomes" id="UP001597532">
    <property type="component" value="Unassembled WGS sequence"/>
</dbReference>
<feature type="chain" id="PRO_5046991668" evidence="2">
    <location>
        <begin position="22"/>
        <end position="380"/>
    </location>
</feature>
<dbReference type="InterPro" id="IPR019734">
    <property type="entry name" value="TPR_rpt"/>
</dbReference>
<dbReference type="SUPFAM" id="SSF48452">
    <property type="entry name" value="TPR-like"/>
    <property type="match status" value="2"/>
</dbReference>
<feature type="signal peptide" evidence="2">
    <location>
        <begin position="1"/>
        <end position="21"/>
    </location>
</feature>
<dbReference type="PANTHER" id="PTHR12558:SF13">
    <property type="entry name" value="CELL DIVISION CYCLE PROTEIN 27 HOMOLOG"/>
    <property type="match status" value="1"/>
</dbReference>
<name>A0ABW5VBZ2_9FLAO</name>
<proteinExistence type="predicted"/>
<evidence type="ECO:0000313" key="3">
    <source>
        <dbReference type="EMBL" id="MFD2789223.1"/>
    </source>
</evidence>
<dbReference type="Gene3D" id="1.25.40.10">
    <property type="entry name" value="Tetratricopeptide repeat domain"/>
    <property type="match status" value="2"/>
</dbReference>
<keyword evidence="1" id="KW-0802">TPR repeat</keyword>
<dbReference type="PANTHER" id="PTHR12558">
    <property type="entry name" value="CELL DIVISION CYCLE 16,23,27"/>
    <property type="match status" value="1"/>
</dbReference>
<comment type="caution">
    <text evidence="3">The sequence shown here is derived from an EMBL/GenBank/DDBJ whole genome shotgun (WGS) entry which is preliminary data.</text>
</comment>
<evidence type="ECO:0000256" key="1">
    <source>
        <dbReference type="PROSITE-ProRule" id="PRU00339"/>
    </source>
</evidence>